<evidence type="ECO:0000313" key="2">
    <source>
        <dbReference type="EMBL" id="KAJ3600398.1"/>
    </source>
</evidence>
<name>A0A9Q0E5S3_9TELE</name>
<protein>
    <submittedName>
        <fullName evidence="2">Uncharacterized protein</fullName>
    </submittedName>
</protein>
<accession>A0A9Q0E5S3</accession>
<organism evidence="2 3">
    <name type="scientific">Muraenolepis orangiensis</name>
    <name type="common">Patagonian moray cod</name>
    <dbReference type="NCBI Taxonomy" id="630683"/>
    <lineage>
        <taxon>Eukaryota</taxon>
        <taxon>Metazoa</taxon>
        <taxon>Chordata</taxon>
        <taxon>Craniata</taxon>
        <taxon>Vertebrata</taxon>
        <taxon>Euteleostomi</taxon>
        <taxon>Actinopterygii</taxon>
        <taxon>Neopterygii</taxon>
        <taxon>Teleostei</taxon>
        <taxon>Neoteleostei</taxon>
        <taxon>Acanthomorphata</taxon>
        <taxon>Zeiogadaria</taxon>
        <taxon>Gadariae</taxon>
        <taxon>Gadiformes</taxon>
        <taxon>Muraenolepidoidei</taxon>
        <taxon>Muraenolepididae</taxon>
        <taxon>Muraenolepis</taxon>
    </lineage>
</organism>
<dbReference type="EMBL" id="JANIIK010000047">
    <property type="protein sequence ID" value="KAJ3600398.1"/>
    <property type="molecule type" value="Genomic_DNA"/>
</dbReference>
<dbReference type="Proteomes" id="UP001148018">
    <property type="component" value="Unassembled WGS sequence"/>
</dbReference>
<sequence>MGARPWGAGPWGRGRGGGAVGAGPWWRGRGGGAVGAGPWGRGRGGGAVGAGPRGRTERYAEAQRKLWTLEQKTDVGKLEEVGMTCVYRTTPKAGVPQGVPNGDFAPGL</sequence>
<comment type="caution">
    <text evidence="2">The sequence shown here is derived from an EMBL/GenBank/DDBJ whole genome shotgun (WGS) entry which is preliminary data.</text>
</comment>
<keyword evidence="3" id="KW-1185">Reference proteome</keyword>
<feature type="region of interest" description="Disordered" evidence="1">
    <location>
        <begin position="1"/>
        <end position="56"/>
    </location>
</feature>
<proteinExistence type="predicted"/>
<feature type="compositionally biased region" description="Gly residues" evidence="1">
    <location>
        <begin position="9"/>
        <end position="21"/>
    </location>
</feature>
<reference evidence="2" key="1">
    <citation type="submission" date="2022-07" db="EMBL/GenBank/DDBJ databases">
        <title>Chromosome-level genome of Muraenolepis orangiensis.</title>
        <authorList>
            <person name="Kim J."/>
        </authorList>
    </citation>
    <scope>NUCLEOTIDE SEQUENCE</scope>
    <source>
        <strain evidence="2">KU_S4_2022</strain>
        <tissue evidence="2">Muscle</tissue>
    </source>
</reference>
<evidence type="ECO:0000313" key="3">
    <source>
        <dbReference type="Proteomes" id="UP001148018"/>
    </source>
</evidence>
<dbReference type="AlphaFoldDB" id="A0A9Q0E5S3"/>
<feature type="compositionally biased region" description="Gly residues" evidence="1">
    <location>
        <begin position="28"/>
        <end position="52"/>
    </location>
</feature>
<evidence type="ECO:0000256" key="1">
    <source>
        <dbReference type="SAM" id="MobiDB-lite"/>
    </source>
</evidence>
<gene>
    <name evidence="2" type="ORF">NHX12_031382</name>
</gene>